<dbReference type="EMBL" id="FOYM01000014">
    <property type="protein sequence ID" value="SFR06916.1"/>
    <property type="molecule type" value="Genomic_DNA"/>
</dbReference>
<dbReference type="Proteomes" id="UP000199584">
    <property type="component" value="Unassembled WGS sequence"/>
</dbReference>
<protein>
    <submittedName>
        <fullName evidence="1">Uncharacterized protein</fullName>
    </submittedName>
</protein>
<dbReference type="RefSeq" id="WP_092483419.1">
    <property type="nucleotide sequence ID" value="NZ_FOYM01000014.1"/>
</dbReference>
<reference evidence="2" key="1">
    <citation type="submission" date="2016-10" db="EMBL/GenBank/DDBJ databases">
        <authorList>
            <person name="Varghese N."/>
            <person name="Submissions S."/>
        </authorList>
    </citation>
    <scope>NUCLEOTIDE SEQUENCE [LARGE SCALE GENOMIC DNA]</scope>
    <source>
        <strain evidence="2">DSM 3669</strain>
    </source>
</reference>
<dbReference type="AlphaFoldDB" id="A0A1I6DNE6"/>
<sequence length="61" mass="7280">MEKFIKESIADVPELLQYYQNHIDEVNALINKFAVPREEIKNIMLILKTIDEDIDWADKKF</sequence>
<proteinExistence type="predicted"/>
<organism evidence="1 2">
    <name type="scientific">Desulfoscipio geothermicus DSM 3669</name>
    <dbReference type="NCBI Taxonomy" id="1121426"/>
    <lineage>
        <taxon>Bacteria</taxon>
        <taxon>Bacillati</taxon>
        <taxon>Bacillota</taxon>
        <taxon>Clostridia</taxon>
        <taxon>Eubacteriales</taxon>
        <taxon>Desulfallaceae</taxon>
        <taxon>Desulfoscipio</taxon>
    </lineage>
</organism>
<keyword evidence="2" id="KW-1185">Reference proteome</keyword>
<name>A0A1I6DNE6_9FIRM</name>
<accession>A0A1I6DNE6</accession>
<evidence type="ECO:0000313" key="2">
    <source>
        <dbReference type="Proteomes" id="UP000199584"/>
    </source>
</evidence>
<gene>
    <name evidence="1" type="ORF">SAMN05660706_1147</name>
</gene>
<dbReference type="STRING" id="39060.SAMN05660706_1147"/>
<evidence type="ECO:0000313" key="1">
    <source>
        <dbReference type="EMBL" id="SFR06916.1"/>
    </source>
</evidence>